<keyword evidence="5" id="KW-1185">Reference proteome</keyword>
<dbReference type="Gene3D" id="3.40.50.280">
    <property type="entry name" value="Cobalamin-binding domain"/>
    <property type="match status" value="1"/>
</dbReference>
<dbReference type="GO" id="GO:0031419">
    <property type="term" value="F:cobalamin binding"/>
    <property type="evidence" value="ECO:0007669"/>
    <property type="project" value="InterPro"/>
</dbReference>
<dbReference type="AlphaFoldDB" id="A0A2T0XLY9"/>
<name>A0A2T0XLY9_9BACT</name>
<accession>A0A2T0XLY9</accession>
<dbReference type="EMBL" id="QPIZ01000003">
    <property type="protein sequence ID" value="RCW38567.1"/>
    <property type="molecule type" value="Genomic_DNA"/>
</dbReference>
<dbReference type="InterPro" id="IPR003759">
    <property type="entry name" value="Cbl-bd_cap"/>
</dbReference>
<dbReference type="PANTHER" id="PTHR45833">
    <property type="entry name" value="METHIONINE SYNTHASE"/>
    <property type="match status" value="1"/>
</dbReference>
<comment type="caution">
    <text evidence="4">The sequence shown here is derived from an EMBL/GenBank/DDBJ whole genome shotgun (WGS) entry which is preliminary data.</text>
</comment>
<dbReference type="Proteomes" id="UP000252733">
    <property type="component" value="Unassembled WGS sequence"/>
</dbReference>
<dbReference type="SUPFAM" id="SSF52242">
    <property type="entry name" value="Cobalamin (vitamin B12)-binding domain"/>
    <property type="match status" value="1"/>
</dbReference>
<dbReference type="Pfam" id="PF02310">
    <property type="entry name" value="B12-binding"/>
    <property type="match status" value="1"/>
</dbReference>
<dbReference type="GO" id="GO:0008705">
    <property type="term" value="F:methionine synthase activity"/>
    <property type="evidence" value="ECO:0007669"/>
    <property type="project" value="TreeGrafter"/>
</dbReference>
<reference evidence="4 5" key="1">
    <citation type="submission" date="2018-07" db="EMBL/GenBank/DDBJ databases">
        <title>Freshwater and sediment microbial communities from various areas in North America, analyzing microbe dynamics in response to fracking.</title>
        <authorList>
            <person name="Lamendella R."/>
        </authorList>
    </citation>
    <scope>NUCLEOTIDE SEQUENCE [LARGE SCALE GENOMIC DNA]</scope>
    <source>
        <strain evidence="4 5">160A</strain>
    </source>
</reference>
<keyword evidence="2" id="KW-0170">Cobalt</keyword>
<evidence type="ECO:0000313" key="4">
    <source>
        <dbReference type="EMBL" id="RCW38567.1"/>
    </source>
</evidence>
<organism evidence="4 5">
    <name type="scientific">Marinilabilia salmonicolor</name>
    <dbReference type="NCBI Taxonomy" id="989"/>
    <lineage>
        <taxon>Bacteria</taxon>
        <taxon>Pseudomonadati</taxon>
        <taxon>Bacteroidota</taxon>
        <taxon>Bacteroidia</taxon>
        <taxon>Marinilabiliales</taxon>
        <taxon>Marinilabiliaceae</taxon>
        <taxon>Marinilabilia</taxon>
    </lineage>
</organism>
<evidence type="ECO:0000256" key="1">
    <source>
        <dbReference type="ARBA" id="ARBA00022723"/>
    </source>
</evidence>
<dbReference type="GO" id="GO:0046872">
    <property type="term" value="F:metal ion binding"/>
    <property type="evidence" value="ECO:0007669"/>
    <property type="project" value="UniProtKB-KW"/>
</dbReference>
<dbReference type="RefSeq" id="WP_106152944.1">
    <property type="nucleotide sequence ID" value="NZ_PVTS01000007.1"/>
</dbReference>
<evidence type="ECO:0000313" key="5">
    <source>
        <dbReference type="Proteomes" id="UP000252733"/>
    </source>
</evidence>
<keyword evidence="1" id="KW-0479">Metal-binding</keyword>
<gene>
    <name evidence="4" type="ORF">DFO77_10332</name>
</gene>
<dbReference type="PANTHER" id="PTHR45833:SF1">
    <property type="entry name" value="METHIONINE SYNTHASE"/>
    <property type="match status" value="1"/>
</dbReference>
<evidence type="ECO:0000256" key="2">
    <source>
        <dbReference type="ARBA" id="ARBA00023285"/>
    </source>
</evidence>
<dbReference type="InterPro" id="IPR050554">
    <property type="entry name" value="Met_Synthase/Corrinoid"/>
</dbReference>
<sequence>MTIDNQQFLDALLHGDRTLASDILKKVHREGYSVEDIYELLIKPALYQAGVLWETGKISVATEHLASAVVEALLNEMYYHILSLNQKKNKVVVSCVENEFHQIGSRMVADIFELNGWNTSFLGANTPTSELIHFIKDKEPHILALSLTLSQNLSLLDKMINSIRKELPDISIIIGGQAFNHGGHDLVDKYEDVRLFENLKSLNSCIINNC</sequence>
<dbReference type="InterPro" id="IPR036594">
    <property type="entry name" value="Meth_synthase_dom"/>
</dbReference>
<dbReference type="Pfam" id="PF02607">
    <property type="entry name" value="B12-binding_2"/>
    <property type="match status" value="1"/>
</dbReference>
<evidence type="ECO:0000259" key="3">
    <source>
        <dbReference type="PROSITE" id="PS51332"/>
    </source>
</evidence>
<dbReference type="PROSITE" id="PS51332">
    <property type="entry name" value="B12_BINDING"/>
    <property type="match status" value="1"/>
</dbReference>
<proteinExistence type="predicted"/>
<dbReference type="InterPro" id="IPR036724">
    <property type="entry name" value="Cobalamin-bd_sf"/>
</dbReference>
<feature type="domain" description="B12-binding" evidence="3">
    <location>
        <begin position="88"/>
        <end position="210"/>
    </location>
</feature>
<dbReference type="Gene3D" id="1.10.1240.10">
    <property type="entry name" value="Methionine synthase domain"/>
    <property type="match status" value="1"/>
</dbReference>
<dbReference type="InterPro" id="IPR006158">
    <property type="entry name" value="Cobalamin-bd"/>
</dbReference>
<dbReference type="GO" id="GO:0046653">
    <property type="term" value="P:tetrahydrofolate metabolic process"/>
    <property type="evidence" value="ECO:0007669"/>
    <property type="project" value="TreeGrafter"/>
</dbReference>
<protein>
    <submittedName>
        <fullName evidence="4">Methanogenic corrinoid protein MtbC1</fullName>
    </submittedName>
</protein>
<dbReference type="GO" id="GO:0050667">
    <property type="term" value="P:homocysteine metabolic process"/>
    <property type="evidence" value="ECO:0007669"/>
    <property type="project" value="TreeGrafter"/>
</dbReference>
<dbReference type="GO" id="GO:0005829">
    <property type="term" value="C:cytosol"/>
    <property type="evidence" value="ECO:0007669"/>
    <property type="project" value="TreeGrafter"/>
</dbReference>
<dbReference type="OrthoDB" id="9803687at2"/>